<feature type="region of interest" description="Disordered" evidence="2">
    <location>
        <begin position="849"/>
        <end position="869"/>
    </location>
</feature>
<dbReference type="InterPro" id="IPR054471">
    <property type="entry name" value="GPIID_WHD"/>
</dbReference>
<gene>
    <name evidence="4" type="ORF">PENVUL_c011G00724</name>
</gene>
<proteinExistence type="predicted"/>
<keyword evidence="1" id="KW-0677">Repeat</keyword>
<dbReference type="InterPro" id="IPR013087">
    <property type="entry name" value="Znf_C2H2_type"/>
</dbReference>
<dbReference type="SMART" id="SM00355">
    <property type="entry name" value="ZnF_C2H2"/>
    <property type="match status" value="3"/>
</dbReference>
<feature type="compositionally biased region" description="Polar residues" evidence="2">
    <location>
        <begin position="852"/>
        <end position="869"/>
    </location>
</feature>
<dbReference type="Pfam" id="PF24883">
    <property type="entry name" value="NPHP3_N"/>
    <property type="match status" value="1"/>
</dbReference>
<accession>A0A1V6S1Z6</accession>
<evidence type="ECO:0000259" key="3">
    <source>
        <dbReference type="PROSITE" id="PS00028"/>
    </source>
</evidence>
<comment type="caution">
    <text evidence="4">The sequence shown here is derived from an EMBL/GenBank/DDBJ whole genome shotgun (WGS) entry which is preliminary data.</text>
</comment>
<dbReference type="Gene3D" id="3.40.50.300">
    <property type="entry name" value="P-loop containing nucleotide triphosphate hydrolases"/>
    <property type="match status" value="1"/>
</dbReference>
<evidence type="ECO:0000256" key="2">
    <source>
        <dbReference type="SAM" id="MobiDB-lite"/>
    </source>
</evidence>
<feature type="compositionally biased region" description="Low complexity" evidence="2">
    <location>
        <begin position="934"/>
        <end position="949"/>
    </location>
</feature>
<dbReference type="InterPro" id="IPR056884">
    <property type="entry name" value="NPHP3-like_N"/>
</dbReference>
<dbReference type="Pfam" id="PF24809">
    <property type="entry name" value="DUF7708"/>
    <property type="match status" value="1"/>
</dbReference>
<feature type="region of interest" description="Disordered" evidence="2">
    <location>
        <begin position="929"/>
        <end position="949"/>
    </location>
</feature>
<dbReference type="EMBL" id="MDYP01000011">
    <property type="protein sequence ID" value="OQE08067.1"/>
    <property type="molecule type" value="Genomic_DNA"/>
</dbReference>
<dbReference type="PANTHER" id="PTHR10039:SF14">
    <property type="entry name" value="NACHT DOMAIN-CONTAINING PROTEIN"/>
    <property type="match status" value="1"/>
</dbReference>
<evidence type="ECO:0000313" key="4">
    <source>
        <dbReference type="EMBL" id="OQE08067.1"/>
    </source>
</evidence>
<dbReference type="InterPro" id="IPR056125">
    <property type="entry name" value="DUF7708"/>
</dbReference>
<dbReference type="Pfam" id="PF22939">
    <property type="entry name" value="WHD_GPIID"/>
    <property type="match status" value="1"/>
</dbReference>
<dbReference type="STRING" id="29845.A0A1V6S1Z6"/>
<keyword evidence="5" id="KW-1185">Reference proteome</keyword>
<dbReference type="Proteomes" id="UP000191518">
    <property type="component" value="Unassembled WGS sequence"/>
</dbReference>
<evidence type="ECO:0000313" key="5">
    <source>
        <dbReference type="Proteomes" id="UP000191518"/>
    </source>
</evidence>
<organism evidence="4 5">
    <name type="scientific">Penicillium vulpinum</name>
    <dbReference type="NCBI Taxonomy" id="29845"/>
    <lineage>
        <taxon>Eukaryota</taxon>
        <taxon>Fungi</taxon>
        <taxon>Dikarya</taxon>
        <taxon>Ascomycota</taxon>
        <taxon>Pezizomycotina</taxon>
        <taxon>Eurotiomycetes</taxon>
        <taxon>Eurotiomycetidae</taxon>
        <taxon>Eurotiales</taxon>
        <taxon>Aspergillaceae</taxon>
        <taxon>Penicillium</taxon>
    </lineage>
</organism>
<dbReference type="AlphaFoldDB" id="A0A1V6S1Z6"/>
<name>A0A1V6S1Z6_9EURO</name>
<sequence length="949" mass="108809">MVSEFEMTRLKDLKHAISVVQNKQASERRMQNMRRLSRFLEGMEQYGKVVEVFLNIADLLAFVWGPMKFLLQVASNFTEAFNKLIETYELIGESLPLLNKCEGILGSTPYVYQALESSISTSLNFTRMHSAISESRIFQATWPTYKSRFEPIVANLNRHKQLLEGRVTFSQLELVISTGNKTLEEFKTQREHEKIINHRAVQCWLGSADIETDQETLARIRSSNQEAGNWLFCHDLFQIWQDLNASTPLLWLNGIPGAGLNYTWAGKSVLASLIIEKCREETSQTTVWFYCRHGDKERNTFIALARSLISQLLQTDMDLLPYVHEKMCSRGEQILSSEVLAKDLLETLLKNCHGLYMIIDGIDECSQTEEKKIILFLRSLIEIPHNGACPTRCVLISQRDAVTSKLLRDLPTIAITSSHNRLDIVAFVSSWALKIQNKFYITDEVMRSMIDLVVEKAQEEQNFDLLRSYSRILSTTLDQTSRAEAIQLLAWLVCAKRQLKWREIQAAVSIDLEDETVDFHGRQWILNSKDLCGSLVEARSDGSLELVHTTAKFYLINHGVVNVMQEELKMASLCLGYLALPGFDMLLTDSSVDDLLKIGYYAFLDYAACYWSGHLEASLAGRVDGAAVHAIICVLERFLDSHYREPKETIETQPRTNQMLDQLQGNNTWTSWGYFEKLCRAFISTQNQIQSYGEDAALNDALDIPDIVTRVRGTLEHAASSLLDSWNDYDQNMFKFFYGDEVYKCPRMSCEYFHRGFQSPKEREAHIQKHTRPYCCSYPGCLRTALGFLSKAELRKHVAQTHETALRGEHSFPLKRGRPVLQCSACQQEFLQPGKFRNHNCVNRHSPPENVQLPTDQSKQQMRNGQPMNQAQRYTQLYQQRLLRMRHDMSARYMDDYGPPDQYPPNIAQQYGPGLEKTAKAWVAEVMRRERDGGQQQQQQRAASQAQGT</sequence>
<dbReference type="PROSITE" id="PS00028">
    <property type="entry name" value="ZINC_FINGER_C2H2_1"/>
    <property type="match status" value="1"/>
</dbReference>
<reference evidence="5" key="1">
    <citation type="journal article" date="2017" name="Nat. Microbiol.">
        <title>Global analysis of biosynthetic gene clusters reveals vast potential of secondary metabolite production in Penicillium species.</title>
        <authorList>
            <person name="Nielsen J.C."/>
            <person name="Grijseels S."/>
            <person name="Prigent S."/>
            <person name="Ji B."/>
            <person name="Dainat J."/>
            <person name="Nielsen K.F."/>
            <person name="Frisvad J.C."/>
            <person name="Workman M."/>
            <person name="Nielsen J."/>
        </authorList>
    </citation>
    <scope>NUCLEOTIDE SEQUENCE [LARGE SCALE GENOMIC DNA]</scope>
    <source>
        <strain evidence="5">IBT 29486</strain>
    </source>
</reference>
<evidence type="ECO:0000256" key="1">
    <source>
        <dbReference type="ARBA" id="ARBA00022737"/>
    </source>
</evidence>
<dbReference type="InterPro" id="IPR027417">
    <property type="entry name" value="P-loop_NTPase"/>
</dbReference>
<feature type="domain" description="C2H2-type" evidence="3">
    <location>
        <begin position="823"/>
        <end position="845"/>
    </location>
</feature>
<dbReference type="PANTHER" id="PTHR10039">
    <property type="entry name" value="AMELOGENIN"/>
    <property type="match status" value="1"/>
</dbReference>
<protein>
    <recommendedName>
        <fullName evidence="3">C2H2-type domain-containing protein</fullName>
    </recommendedName>
</protein>